<dbReference type="Gene3D" id="1.20.1250.20">
    <property type="entry name" value="MFS general substrate transporter like domains"/>
    <property type="match status" value="1"/>
</dbReference>
<protein>
    <submittedName>
        <fullName evidence="7">MFS transporter</fullName>
    </submittedName>
</protein>
<keyword evidence="8" id="KW-1185">Reference proteome</keyword>
<dbReference type="PANTHER" id="PTHR23501:SF154">
    <property type="entry name" value="MULTIDRUG-EFFLUX TRANSPORTER RV1634-RELATED"/>
    <property type="match status" value="1"/>
</dbReference>
<evidence type="ECO:0000256" key="3">
    <source>
        <dbReference type="ARBA" id="ARBA00022989"/>
    </source>
</evidence>
<feature type="transmembrane region" description="Helical" evidence="5">
    <location>
        <begin position="332"/>
        <end position="350"/>
    </location>
</feature>
<feature type="transmembrane region" description="Helical" evidence="5">
    <location>
        <begin position="243"/>
        <end position="259"/>
    </location>
</feature>
<dbReference type="PROSITE" id="PS50850">
    <property type="entry name" value="MFS"/>
    <property type="match status" value="1"/>
</dbReference>
<dbReference type="PANTHER" id="PTHR23501">
    <property type="entry name" value="MAJOR FACILITATOR SUPERFAMILY"/>
    <property type="match status" value="1"/>
</dbReference>
<dbReference type="Pfam" id="PF07690">
    <property type="entry name" value="MFS_1"/>
    <property type="match status" value="1"/>
</dbReference>
<dbReference type="Gene3D" id="1.20.1720.10">
    <property type="entry name" value="Multidrug resistance protein D"/>
    <property type="match status" value="1"/>
</dbReference>
<feature type="transmembrane region" description="Helical" evidence="5">
    <location>
        <begin position="173"/>
        <end position="195"/>
    </location>
</feature>
<evidence type="ECO:0000313" key="7">
    <source>
        <dbReference type="EMBL" id="MEG3184520.1"/>
    </source>
</evidence>
<feature type="transmembrane region" description="Helical" evidence="5">
    <location>
        <begin position="119"/>
        <end position="138"/>
    </location>
</feature>
<keyword evidence="4 5" id="KW-0472">Membrane</keyword>
<feature type="transmembrane region" description="Helical" evidence="5">
    <location>
        <begin position="52"/>
        <end position="72"/>
    </location>
</feature>
<comment type="subcellular location">
    <subcellularLocation>
        <location evidence="1">Membrane</location>
        <topology evidence="1">Multi-pass membrane protein</topology>
    </subcellularLocation>
</comment>
<evidence type="ECO:0000313" key="8">
    <source>
        <dbReference type="Proteomes" id="UP001355056"/>
    </source>
</evidence>
<name>A0ABU7YZW9_9GAMM</name>
<dbReference type="InterPro" id="IPR020846">
    <property type="entry name" value="MFS_dom"/>
</dbReference>
<keyword evidence="2 5" id="KW-0812">Transmembrane</keyword>
<feature type="transmembrane region" description="Helical" evidence="5">
    <location>
        <begin position="391"/>
        <end position="413"/>
    </location>
</feature>
<dbReference type="InterPro" id="IPR036259">
    <property type="entry name" value="MFS_trans_sf"/>
</dbReference>
<reference evidence="7 8" key="1">
    <citation type="journal article" date="2016" name="Int. J. Syst. Evol. Microbiol.">
        <title>Lysobacter erysipheiresistens sp. nov., an antagonist of powdery mildew, isolated from tobacco-cultivated soil.</title>
        <authorList>
            <person name="Xie B."/>
            <person name="Li T."/>
            <person name="Lin X."/>
            <person name="Wang C.J."/>
            <person name="Chen Y.J."/>
            <person name="Liu W.J."/>
            <person name="Zhao Z.W."/>
        </authorList>
    </citation>
    <scope>NUCLEOTIDE SEQUENCE [LARGE SCALE GENOMIC DNA]</scope>
    <source>
        <strain evidence="7 8">RS-LYSO-3</strain>
    </source>
</reference>
<comment type="caution">
    <text evidence="7">The sequence shown here is derived from an EMBL/GenBank/DDBJ whole genome shotgun (WGS) entry which is preliminary data.</text>
</comment>
<dbReference type="SUPFAM" id="SSF103473">
    <property type="entry name" value="MFS general substrate transporter"/>
    <property type="match status" value="2"/>
</dbReference>
<evidence type="ECO:0000256" key="4">
    <source>
        <dbReference type="ARBA" id="ARBA00023136"/>
    </source>
</evidence>
<keyword evidence="3 5" id="KW-1133">Transmembrane helix</keyword>
<dbReference type="Proteomes" id="UP001355056">
    <property type="component" value="Unassembled WGS sequence"/>
</dbReference>
<organism evidence="7 8">
    <name type="scientific">Novilysobacter erysipheiresistens</name>
    <dbReference type="NCBI Taxonomy" id="1749332"/>
    <lineage>
        <taxon>Bacteria</taxon>
        <taxon>Pseudomonadati</taxon>
        <taxon>Pseudomonadota</taxon>
        <taxon>Gammaproteobacteria</taxon>
        <taxon>Lysobacterales</taxon>
        <taxon>Lysobacteraceae</taxon>
        <taxon>Novilysobacter</taxon>
    </lineage>
</organism>
<sequence>MNDQRDPAPIAGDVAADADAIRPVDAIDPDAARMPTDADEGLLARRYRAPTFGAVALVALYAFEALAVSTAMPTVAQALDGLSLYAMAFAGTLAASVVGMVAAGRWADRSGPRAPLQHGIAWFALGLIVAGLAPTMWVLLFGRIIQGFGGGLMSVTLYVVVARVYPPRLHARIFAAFAAAWVLPAIVGPVISGLIVEHLGWRWVFLLVPLVAAAAAAMVLPALRGIGAAAQDSPLPASDGRRIFWAVGAAASALLLHYGGQQRGWTAASLLALATVALLVCMLRLLPVGTLRAARGLPTVVALRGIAASAFFGTEVFLPLLLSRERGLSPTWAGVALTIGALGWSLGSWNRGRMADPSPSRVLQVGMAMLAAGVLVAGAAVVPAVPVAVAMAGWVLAGLGMGTVFPSLSVLTLELSPPSRQGVNASALQLCDALFTASVLALGGSLFAALLARAPMAAYLSGFAITAGLAMLGTLLAPRVQPAAAR</sequence>
<feature type="domain" description="Major facilitator superfamily (MFS) profile" evidence="6">
    <location>
        <begin position="50"/>
        <end position="485"/>
    </location>
</feature>
<dbReference type="EMBL" id="JAXGFP010000005">
    <property type="protein sequence ID" value="MEG3184520.1"/>
    <property type="molecule type" value="Genomic_DNA"/>
</dbReference>
<accession>A0ABU7YZW9</accession>
<feature type="transmembrane region" description="Helical" evidence="5">
    <location>
        <begin position="362"/>
        <end position="385"/>
    </location>
</feature>
<evidence type="ECO:0000256" key="5">
    <source>
        <dbReference type="SAM" id="Phobius"/>
    </source>
</evidence>
<feature type="transmembrane region" description="Helical" evidence="5">
    <location>
        <begin position="458"/>
        <end position="477"/>
    </location>
</feature>
<feature type="transmembrane region" description="Helical" evidence="5">
    <location>
        <begin position="433"/>
        <end position="452"/>
    </location>
</feature>
<feature type="transmembrane region" description="Helical" evidence="5">
    <location>
        <begin position="144"/>
        <end position="161"/>
    </location>
</feature>
<feature type="transmembrane region" description="Helical" evidence="5">
    <location>
        <begin position="84"/>
        <end position="107"/>
    </location>
</feature>
<evidence type="ECO:0000256" key="2">
    <source>
        <dbReference type="ARBA" id="ARBA00022692"/>
    </source>
</evidence>
<feature type="transmembrane region" description="Helical" evidence="5">
    <location>
        <begin position="293"/>
        <end position="312"/>
    </location>
</feature>
<evidence type="ECO:0000256" key="1">
    <source>
        <dbReference type="ARBA" id="ARBA00004141"/>
    </source>
</evidence>
<gene>
    <name evidence="7" type="ORF">SNE34_10915</name>
</gene>
<feature type="transmembrane region" description="Helical" evidence="5">
    <location>
        <begin position="265"/>
        <end position="286"/>
    </location>
</feature>
<proteinExistence type="predicted"/>
<evidence type="ECO:0000259" key="6">
    <source>
        <dbReference type="PROSITE" id="PS50850"/>
    </source>
</evidence>
<dbReference type="InterPro" id="IPR011701">
    <property type="entry name" value="MFS"/>
</dbReference>
<feature type="transmembrane region" description="Helical" evidence="5">
    <location>
        <begin position="201"/>
        <end position="223"/>
    </location>
</feature>